<dbReference type="AlphaFoldDB" id="A0A6M2DWQ2"/>
<evidence type="ECO:0000256" key="6">
    <source>
        <dbReference type="ARBA" id="ARBA00023049"/>
    </source>
</evidence>
<dbReference type="SMART" id="SM00235">
    <property type="entry name" value="ZnMc"/>
    <property type="match status" value="1"/>
</dbReference>
<dbReference type="FunFam" id="3.40.390.10:FF:000015">
    <property type="entry name" value="Meprin A subunit"/>
    <property type="match status" value="1"/>
</dbReference>
<proteinExistence type="predicted"/>
<name>A0A6M2DWQ2_XENCH</name>
<evidence type="ECO:0000256" key="4">
    <source>
        <dbReference type="ARBA" id="ARBA00022801"/>
    </source>
</evidence>
<evidence type="ECO:0000256" key="9">
    <source>
        <dbReference type="ARBA" id="ARBA00023180"/>
    </source>
</evidence>
<keyword evidence="6 10" id="KW-0482">Metalloprotease</keyword>
<keyword evidence="1 10" id="KW-0645">Protease</keyword>
<evidence type="ECO:0000256" key="7">
    <source>
        <dbReference type="ARBA" id="ARBA00023145"/>
    </source>
</evidence>
<keyword evidence="9" id="KW-0325">Glycoprotein</keyword>
<dbReference type="Gene3D" id="3.40.390.10">
    <property type="entry name" value="Collagenase (Catalytic Domain)"/>
    <property type="match status" value="1"/>
</dbReference>
<evidence type="ECO:0000256" key="8">
    <source>
        <dbReference type="ARBA" id="ARBA00023157"/>
    </source>
</evidence>
<accession>A0A6M2DWQ2</accession>
<sequence length="255" mass="28773">MKVLVLIISTLALTLALPVQNDDLAWMNSGKFEGDMLLNQEQMLAVLGLGPKNGLISTKYRWPNNEVPYVIVGGYFNQQQIDYIHKSVAEFATMSCVNVRPKTNTDTKYVQITGQAGGCYSRVGFQNGVQTLNLAPYAIEEGCFRKATIQHEFLHALGFYHQQSTHDRDEFVTIMWDNIQSGTEHNFNKYTASTVQDFGTKYDYNSVMHYGAYGFSKNGERTIVTKDPAMVDVIGQRVKLSDTDIFKLNAMYCKN</sequence>
<dbReference type="CDD" id="cd04280">
    <property type="entry name" value="ZnMc_astacin_like"/>
    <property type="match status" value="1"/>
</dbReference>
<evidence type="ECO:0000256" key="5">
    <source>
        <dbReference type="ARBA" id="ARBA00022833"/>
    </source>
</evidence>
<dbReference type="EMBL" id="GIIL01006956">
    <property type="protein sequence ID" value="NOV50682.1"/>
    <property type="molecule type" value="Transcribed_RNA"/>
</dbReference>
<evidence type="ECO:0000313" key="13">
    <source>
        <dbReference type="EMBL" id="NOV50682.1"/>
    </source>
</evidence>
<feature type="chain" id="PRO_5027158531" description="Metalloendopeptidase" evidence="11">
    <location>
        <begin position="17"/>
        <end position="255"/>
    </location>
</feature>
<dbReference type="InterPro" id="IPR024079">
    <property type="entry name" value="MetalloPept_cat_dom_sf"/>
</dbReference>
<feature type="domain" description="Peptidase M12A" evidence="12">
    <location>
        <begin position="53"/>
        <end position="254"/>
    </location>
</feature>
<dbReference type="InterPro" id="IPR006026">
    <property type="entry name" value="Peptidase_Metallo"/>
</dbReference>
<evidence type="ECO:0000256" key="1">
    <source>
        <dbReference type="ARBA" id="ARBA00022670"/>
    </source>
</evidence>
<dbReference type="InterPro" id="IPR034035">
    <property type="entry name" value="Astacin-like_dom"/>
</dbReference>
<dbReference type="GO" id="GO:0006508">
    <property type="term" value="P:proteolysis"/>
    <property type="evidence" value="ECO:0007669"/>
    <property type="project" value="UniProtKB-KW"/>
</dbReference>
<keyword evidence="3 11" id="KW-0732">Signal</keyword>
<dbReference type="PROSITE" id="PS51864">
    <property type="entry name" value="ASTACIN"/>
    <property type="match status" value="1"/>
</dbReference>
<feature type="active site" evidence="10">
    <location>
        <position position="152"/>
    </location>
</feature>
<evidence type="ECO:0000256" key="11">
    <source>
        <dbReference type="RuleBase" id="RU361183"/>
    </source>
</evidence>
<feature type="binding site" evidence="10">
    <location>
        <position position="155"/>
    </location>
    <ligand>
        <name>Zn(2+)</name>
        <dbReference type="ChEBI" id="CHEBI:29105"/>
        <note>catalytic</note>
    </ligand>
</feature>
<protein>
    <recommendedName>
        <fullName evidence="11">Metalloendopeptidase</fullName>
        <ecNumber evidence="11">3.4.24.-</ecNumber>
    </recommendedName>
</protein>
<evidence type="ECO:0000256" key="10">
    <source>
        <dbReference type="PROSITE-ProRule" id="PRU01211"/>
    </source>
</evidence>
<keyword evidence="8" id="KW-1015">Disulfide bond</keyword>
<evidence type="ECO:0000259" key="12">
    <source>
        <dbReference type="PROSITE" id="PS51864"/>
    </source>
</evidence>
<feature type="binding site" evidence="10">
    <location>
        <position position="161"/>
    </location>
    <ligand>
        <name>Zn(2+)</name>
        <dbReference type="ChEBI" id="CHEBI:29105"/>
        <note>catalytic</note>
    </ligand>
</feature>
<feature type="signal peptide" evidence="11">
    <location>
        <begin position="1"/>
        <end position="16"/>
    </location>
</feature>
<dbReference type="GO" id="GO:0004222">
    <property type="term" value="F:metalloendopeptidase activity"/>
    <property type="evidence" value="ECO:0007669"/>
    <property type="project" value="UniProtKB-UniRule"/>
</dbReference>
<dbReference type="SUPFAM" id="SSF55486">
    <property type="entry name" value="Metalloproteases ('zincins'), catalytic domain"/>
    <property type="match status" value="1"/>
</dbReference>
<dbReference type="PANTHER" id="PTHR10127:SF814">
    <property type="entry name" value="MEPRIN A SUBUNIT BETA"/>
    <property type="match status" value="1"/>
</dbReference>
<evidence type="ECO:0000256" key="2">
    <source>
        <dbReference type="ARBA" id="ARBA00022723"/>
    </source>
</evidence>
<feature type="binding site" evidence="10">
    <location>
        <position position="151"/>
    </location>
    <ligand>
        <name>Zn(2+)</name>
        <dbReference type="ChEBI" id="CHEBI:29105"/>
        <note>catalytic</note>
    </ligand>
</feature>
<dbReference type="InterPro" id="IPR001506">
    <property type="entry name" value="Peptidase_M12A"/>
</dbReference>
<keyword evidence="5 10" id="KW-0862">Zinc</keyword>
<dbReference type="GO" id="GO:0008270">
    <property type="term" value="F:zinc ion binding"/>
    <property type="evidence" value="ECO:0007669"/>
    <property type="project" value="UniProtKB-UniRule"/>
</dbReference>
<evidence type="ECO:0000256" key="3">
    <source>
        <dbReference type="ARBA" id="ARBA00022729"/>
    </source>
</evidence>
<reference evidence="13" key="1">
    <citation type="submission" date="2020-03" db="EMBL/GenBank/DDBJ databases">
        <title>Transcriptomic Profiling of the Digestive Tract of the Rat Flea, Xenopsylla cheopis, Following Blood Feeding and Infection with Yersinia pestis.</title>
        <authorList>
            <person name="Bland D.M."/>
            <person name="Martens C.A."/>
            <person name="Virtaneva K."/>
            <person name="Kanakabandi K."/>
            <person name="Long D."/>
            <person name="Rosenke R."/>
            <person name="Saturday G.A."/>
            <person name="Hoyt F.H."/>
            <person name="Bruno D.P."/>
            <person name="Ribeiro J.M.C."/>
            <person name="Hinnebusch J."/>
        </authorList>
    </citation>
    <scope>NUCLEOTIDE SEQUENCE</scope>
</reference>
<keyword evidence="2 10" id="KW-0479">Metal-binding</keyword>
<dbReference type="Pfam" id="PF01400">
    <property type="entry name" value="Astacin"/>
    <property type="match status" value="1"/>
</dbReference>
<dbReference type="PANTHER" id="PTHR10127">
    <property type="entry name" value="DISCOIDIN, CUB, EGF, LAMININ , AND ZINC METALLOPROTEASE DOMAIN CONTAINING"/>
    <property type="match status" value="1"/>
</dbReference>
<keyword evidence="4 10" id="KW-0378">Hydrolase</keyword>
<comment type="cofactor">
    <cofactor evidence="10 11">
        <name>Zn(2+)</name>
        <dbReference type="ChEBI" id="CHEBI:29105"/>
    </cofactor>
    <text evidence="10 11">Binds 1 zinc ion per subunit.</text>
</comment>
<comment type="caution">
    <text evidence="10">Lacks conserved residue(s) required for the propagation of feature annotation.</text>
</comment>
<keyword evidence="7" id="KW-0865">Zymogen</keyword>
<dbReference type="PRINTS" id="PR00480">
    <property type="entry name" value="ASTACIN"/>
</dbReference>
<organism evidence="13">
    <name type="scientific">Xenopsylla cheopis</name>
    <name type="common">Oriental rat flea</name>
    <name type="synonym">Pulex cheopis</name>
    <dbReference type="NCBI Taxonomy" id="163159"/>
    <lineage>
        <taxon>Eukaryota</taxon>
        <taxon>Metazoa</taxon>
        <taxon>Ecdysozoa</taxon>
        <taxon>Arthropoda</taxon>
        <taxon>Hexapoda</taxon>
        <taxon>Insecta</taxon>
        <taxon>Pterygota</taxon>
        <taxon>Neoptera</taxon>
        <taxon>Endopterygota</taxon>
        <taxon>Siphonaptera</taxon>
        <taxon>Pulicidae</taxon>
        <taxon>Xenopsyllinae</taxon>
        <taxon>Xenopsylla</taxon>
    </lineage>
</organism>
<dbReference type="EC" id="3.4.24.-" evidence="11"/>